<protein>
    <recommendedName>
        <fullName evidence="5 11">Dihydroorotate dehydrogenase (quinone), mitochondrial</fullName>
        <shortName evidence="11">DHOdehase</shortName>
        <ecNumber evidence="4 11">1.3.5.2</ecNumber>
    </recommendedName>
</protein>
<comment type="catalytic activity">
    <reaction evidence="10 11">
        <text>(S)-dihydroorotate + a quinone = orotate + a quinol</text>
        <dbReference type="Rhea" id="RHEA:30187"/>
        <dbReference type="ChEBI" id="CHEBI:24646"/>
        <dbReference type="ChEBI" id="CHEBI:30839"/>
        <dbReference type="ChEBI" id="CHEBI:30864"/>
        <dbReference type="ChEBI" id="CHEBI:132124"/>
        <dbReference type="EC" id="1.3.5.2"/>
    </reaction>
</comment>
<evidence type="ECO:0000256" key="11">
    <source>
        <dbReference type="RuleBase" id="RU361255"/>
    </source>
</evidence>
<dbReference type="InterPro" id="IPR005719">
    <property type="entry name" value="Dihydroorotate_DH_2"/>
</dbReference>
<dbReference type="PROSITE" id="PS00912">
    <property type="entry name" value="DHODEHASE_2"/>
    <property type="match status" value="1"/>
</dbReference>
<dbReference type="InterPro" id="IPR005720">
    <property type="entry name" value="Dihydroorotate_DH_cat"/>
</dbReference>
<comment type="caution">
    <text evidence="14">The sequence shown here is derived from an EMBL/GenBank/DDBJ whole genome shotgun (WGS) entry which is preliminary data.</text>
</comment>
<dbReference type="GO" id="GO:0009220">
    <property type="term" value="P:pyrimidine ribonucleotide biosynthetic process"/>
    <property type="evidence" value="ECO:0007669"/>
    <property type="project" value="TreeGrafter"/>
</dbReference>
<evidence type="ECO:0000256" key="12">
    <source>
        <dbReference type="SAM" id="MobiDB-lite"/>
    </source>
</evidence>
<dbReference type="EC" id="1.3.5.2" evidence="4 11"/>
<sequence>VQLKQAAVIINGGIALFAGINLYRGNEKFYDEIAMPLLHFLPPETAHNLSIKLAKFKIVPRVQTLDPPSLKTVVWGRSFPNPIGLAAGFDKHAEGIDGLLKMGFGFVEVGSVTPKPQPGNPKPRLFRLDEDKAVINRYGFNSVGHDIVYHRLSQRFMQVDNPGYQQTYLTDKRNLLNIDFWTDTDMEGEETHHHHYQTHWSSVHVLNNRKHYRRKANGIVGVSLGRNTISPSPLDDYVKGVRRFGRVADYLVVNISSPSIQGLRDMHRQEELTLLLHKVKDERDNLMVTPKPALLVKISPDLSDNEKKNIADVITRPHCRVDGLIVCNTTVSRPTSLRSKLKKEPGGLSGEPLKAKALETIRDMYKLTQGQVPIIGVGGVSSGQDAYDKVKAGACLIQVYTALVFHGPPVISKIKREMAELLRRDGFNHISEAVGADTKQGQTQHESSRHEHQMLHPH</sequence>
<feature type="domain" description="Dihydroorotate dehydrogenase catalytic" evidence="13">
    <location>
        <begin position="70"/>
        <end position="422"/>
    </location>
</feature>
<dbReference type="CDD" id="cd04738">
    <property type="entry name" value="DHOD_2_like"/>
    <property type="match status" value="1"/>
</dbReference>
<dbReference type="NCBIfam" id="TIGR01036">
    <property type="entry name" value="pyrD_sub2"/>
    <property type="match status" value="1"/>
</dbReference>
<dbReference type="GO" id="GO:0006207">
    <property type="term" value="P:'de novo' pyrimidine nucleobase biosynthetic process"/>
    <property type="evidence" value="ECO:0007669"/>
    <property type="project" value="InterPro"/>
</dbReference>
<dbReference type="Proteomes" id="UP000678393">
    <property type="component" value="Unassembled WGS sequence"/>
</dbReference>
<organism evidence="14 15">
    <name type="scientific">Candidula unifasciata</name>
    <dbReference type="NCBI Taxonomy" id="100452"/>
    <lineage>
        <taxon>Eukaryota</taxon>
        <taxon>Metazoa</taxon>
        <taxon>Spiralia</taxon>
        <taxon>Lophotrochozoa</taxon>
        <taxon>Mollusca</taxon>
        <taxon>Gastropoda</taxon>
        <taxon>Heterobranchia</taxon>
        <taxon>Euthyneura</taxon>
        <taxon>Panpulmonata</taxon>
        <taxon>Eupulmonata</taxon>
        <taxon>Stylommatophora</taxon>
        <taxon>Helicina</taxon>
        <taxon>Helicoidea</taxon>
        <taxon>Geomitridae</taxon>
        <taxon>Candidula</taxon>
    </lineage>
</organism>
<dbReference type="PROSITE" id="PS00911">
    <property type="entry name" value="DHODEHASE_1"/>
    <property type="match status" value="1"/>
</dbReference>
<comment type="subcellular location">
    <subcellularLocation>
        <location evidence="1">Membrane</location>
    </subcellularLocation>
    <subcellularLocation>
        <location evidence="11">Mitochondrion inner membrane</location>
        <topology evidence="11">Single-pass membrane protein</topology>
    </subcellularLocation>
</comment>
<dbReference type="AlphaFoldDB" id="A0A8S3YKY5"/>
<feature type="region of interest" description="Disordered" evidence="12">
    <location>
        <begin position="434"/>
        <end position="458"/>
    </location>
</feature>
<keyword evidence="11" id="KW-0999">Mitochondrion inner membrane</keyword>
<keyword evidence="6 11" id="KW-0285">Flavoprotein</keyword>
<reference evidence="14" key="1">
    <citation type="submission" date="2021-04" db="EMBL/GenBank/DDBJ databases">
        <authorList>
            <consortium name="Molecular Ecology Group"/>
        </authorList>
    </citation>
    <scope>NUCLEOTIDE SEQUENCE</scope>
</reference>
<feature type="non-terminal residue" evidence="14">
    <location>
        <position position="458"/>
    </location>
</feature>
<evidence type="ECO:0000256" key="5">
    <source>
        <dbReference type="ARBA" id="ARBA00017599"/>
    </source>
</evidence>
<keyword evidence="15" id="KW-1185">Reference proteome</keyword>
<dbReference type="InterPro" id="IPR013785">
    <property type="entry name" value="Aldolase_TIM"/>
</dbReference>
<dbReference type="Gene3D" id="3.20.20.70">
    <property type="entry name" value="Aldolase class I"/>
    <property type="match status" value="2"/>
</dbReference>
<feature type="compositionally biased region" description="Basic and acidic residues" evidence="12">
    <location>
        <begin position="446"/>
        <end position="458"/>
    </location>
</feature>
<comment type="pathway">
    <text evidence="2 11">Pyrimidine metabolism; UMP biosynthesis via de novo pathway; orotate from (S)-dihydroorotate (quinone route): step 1/1.</text>
</comment>
<proteinExistence type="inferred from homology"/>
<dbReference type="PANTHER" id="PTHR48109">
    <property type="entry name" value="DIHYDROOROTATE DEHYDROGENASE (QUINONE), MITOCHONDRIAL-RELATED"/>
    <property type="match status" value="1"/>
</dbReference>
<evidence type="ECO:0000256" key="6">
    <source>
        <dbReference type="ARBA" id="ARBA00022630"/>
    </source>
</evidence>
<gene>
    <name evidence="14" type="ORF">CUNI_LOCUS1639</name>
</gene>
<keyword evidence="8 11" id="KW-0560">Oxidoreductase</keyword>
<dbReference type="OrthoDB" id="14784at2759"/>
<dbReference type="GO" id="GO:0106430">
    <property type="term" value="F:dihydroorotate dehydrogenase (quinone) activity"/>
    <property type="evidence" value="ECO:0007669"/>
    <property type="project" value="UniProtKB-EC"/>
</dbReference>
<evidence type="ECO:0000256" key="8">
    <source>
        <dbReference type="ARBA" id="ARBA00023002"/>
    </source>
</evidence>
<comment type="similarity">
    <text evidence="3 11">Belongs to the dihydroorotate dehydrogenase family. Type 2 subfamily.</text>
</comment>
<dbReference type="Pfam" id="PF01180">
    <property type="entry name" value="DHO_dh"/>
    <property type="match status" value="1"/>
</dbReference>
<name>A0A8S3YKY5_9EUPU</name>
<evidence type="ECO:0000256" key="2">
    <source>
        <dbReference type="ARBA" id="ARBA00005161"/>
    </source>
</evidence>
<keyword evidence="7 11" id="KW-0288">FMN</keyword>
<evidence type="ECO:0000259" key="13">
    <source>
        <dbReference type="Pfam" id="PF01180"/>
    </source>
</evidence>
<dbReference type="SUPFAM" id="SSF51395">
    <property type="entry name" value="FMN-linked oxidoreductases"/>
    <property type="match status" value="1"/>
</dbReference>
<evidence type="ECO:0000256" key="10">
    <source>
        <dbReference type="ARBA" id="ARBA00048639"/>
    </source>
</evidence>
<evidence type="ECO:0000256" key="9">
    <source>
        <dbReference type="ARBA" id="ARBA00023136"/>
    </source>
</evidence>
<dbReference type="PANTHER" id="PTHR48109:SF4">
    <property type="entry name" value="DIHYDROOROTATE DEHYDROGENASE (QUINONE), MITOCHONDRIAL"/>
    <property type="match status" value="1"/>
</dbReference>
<evidence type="ECO:0000256" key="3">
    <source>
        <dbReference type="ARBA" id="ARBA00005359"/>
    </source>
</evidence>
<keyword evidence="9" id="KW-0472">Membrane</keyword>
<dbReference type="InterPro" id="IPR050074">
    <property type="entry name" value="DHO_dehydrogenase"/>
</dbReference>
<accession>A0A8S3YKY5</accession>
<evidence type="ECO:0000256" key="4">
    <source>
        <dbReference type="ARBA" id="ARBA00012791"/>
    </source>
</evidence>
<dbReference type="GO" id="GO:0005743">
    <property type="term" value="C:mitochondrial inner membrane"/>
    <property type="evidence" value="ECO:0007669"/>
    <property type="project" value="UniProtKB-SubCell"/>
</dbReference>
<dbReference type="InterPro" id="IPR001295">
    <property type="entry name" value="Dihydroorotate_DH_CS"/>
</dbReference>
<dbReference type="EMBL" id="CAJHNH020000207">
    <property type="protein sequence ID" value="CAG5116081.1"/>
    <property type="molecule type" value="Genomic_DNA"/>
</dbReference>
<evidence type="ECO:0000313" key="15">
    <source>
        <dbReference type="Proteomes" id="UP000678393"/>
    </source>
</evidence>
<comment type="cofactor">
    <cofactor evidence="11">
        <name>FMN</name>
        <dbReference type="ChEBI" id="CHEBI:58210"/>
    </cofactor>
    <text evidence="11">Binds 1 FMN per subunit.</text>
</comment>
<evidence type="ECO:0000313" key="14">
    <source>
        <dbReference type="EMBL" id="CAG5116081.1"/>
    </source>
</evidence>
<evidence type="ECO:0000256" key="7">
    <source>
        <dbReference type="ARBA" id="ARBA00022643"/>
    </source>
</evidence>
<keyword evidence="11" id="KW-0496">Mitochondrion</keyword>
<evidence type="ECO:0000256" key="1">
    <source>
        <dbReference type="ARBA" id="ARBA00004370"/>
    </source>
</evidence>